<feature type="transmembrane region" description="Helical" evidence="6">
    <location>
        <begin position="243"/>
        <end position="260"/>
    </location>
</feature>
<feature type="transmembrane region" description="Helical" evidence="6">
    <location>
        <begin position="415"/>
        <end position="435"/>
    </location>
</feature>
<dbReference type="Pfam" id="PF01943">
    <property type="entry name" value="Polysacc_synt"/>
    <property type="match status" value="1"/>
</dbReference>
<accession>A0A4S2CRR8</accession>
<dbReference type="GO" id="GO:0005886">
    <property type="term" value="C:plasma membrane"/>
    <property type="evidence" value="ECO:0007669"/>
    <property type="project" value="UniProtKB-SubCell"/>
</dbReference>
<dbReference type="PANTHER" id="PTHR30250">
    <property type="entry name" value="PST FAMILY PREDICTED COLANIC ACID TRANSPORTER"/>
    <property type="match status" value="1"/>
</dbReference>
<dbReference type="InterPro" id="IPR002797">
    <property type="entry name" value="Polysacc_synth"/>
</dbReference>
<keyword evidence="2" id="KW-1003">Cell membrane</keyword>
<evidence type="ECO:0000256" key="4">
    <source>
        <dbReference type="ARBA" id="ARBA00022989"/>
    </source>
</evidence>
<dbReference type="EMBL" id="SRYX01000064">
    <property type="protein sequence ID" value="TGY30633.1"/>
    <property type="molecule type" value="Genomic_DNA"/>
</dbReference>
<evidence type="ECO:0000256" key="2">
    <source>
        <dbReference type="ARBA" id="ARBA00022475"/>
    </source>
</evidence>
<feature type="transmembrane region" description="Helical" evidence="6">
    <location>
        <begin position="359"/>
        <end position="378"/>
    </location>
</feature>
<feature type="transmembrane region" description="Helical" evidence="6">
    <location>
        <begin position="202"/>
        <end position="222"/>
    </location>
</feature>
<evidence type="ECO:0000313" key="7">
    <source>
        <dbReference type="EMBL" id="TGY30633.1"/>
    </source>
</evidence>
<evidence type="ECO:0008006" key="9">
    <source>
        <dbReference type="Google" id="ProtNLM"/>
    </source>
</evidence>
<keyword evidence="4 6" id="KW-1133">Transmembrane helix</keyword>
<organism evidence="7 8">
    <name type="scientific">Bacteroides caecimuris</name>
    <dbReference type="NCBI Taxonomy" id="1796613"/>
    <lineage>
        <taxon>Bacteria</taxon>
        <taxon>Pseudomonadati</taxon>
        <taxon>Bacteroidota</taxon>
        <taxon>Bacteroidia</taxon>
        <taxon>Bacteroidales</taxon>
        <taxon>Bacteroidaceae</taxon>
        <taxon>Bacteroides</taxon>
    </lineage>
</organism>
<reference evidence="7 8" key="1">
    <citation type="submission" date="2019-04" db="EMBL/GenBank/DDBJ databases">
        <title>Microbes associate with the intestines of laboratory mice.</title>
        <authorList>
            <person name="Navarre W."/>
            <person name="Wong E."/>
            <person name="Huang K."/>
            <person name="Tropini C."/>
            <person name="Ng K."/>
            <person name="Yu B."/>
        </authorList>
    </citation>
    <scope>NUCLEOTIDE SEQUENCE [LARGE SCALE GENOMIC DNA]</scope>
    <source>
        <strain evidence="7 8">NM63_1-25</strain>
    </source>
</reference>
<evidence type="ECO:0000256" key="1">
    <source>
        <dbReference type="ARBA" id="ARBA00004651"/>
    </source>
</evidence>
<dbReference type="InterPro" id="IPR050833">
    <property type="entry name" value="Poly_Biosynth_Transport"/>
</dbReference>
<protein>
    <recommendedName>
        <fullName evidence="9">Polysaccharide biosynthesis protein</fullName>
    </recommendedName>
</protein>
<feature type="transmembrane region" description="Helical" evidence="6">
    <location>
        <begin position="143"/>
        <end position="165"/>
    </location>
</feature>
<keyword evidence="5 6" id="KW-0472">Membrane</keyword>
<dbReference type="Proteomes" id="UP000309566">
    <property type="component" value="Unassembled WGS sequence"/>
</dbReference>
<keyword evidence="3 6" id="KW-0812">Transmembrane</keyword>
<feature type="transmembrane region" description="Helical" evidence="6">
    <location>
        <begin position="97"/>
        <end position="123"/>
    </location>
</feature>
<feature type="transmembrane region" description="Helical" evidence="6">
    <location>
        <begin position="390"/>
        <end position="409"/>
    </location>
</feature>
<comment type="caution">
    <text evidence="7">The sequence shown here is derived from an EMBL/GenBank/DDBJ whole genome shotgun (WGS) entry which is preliminary data.</text>
</comment>
<evidence type="ECO:0000256" key="3">
    <source>
        <dbReference type="ARBA" id="ARBA00022692"/>
    </source>
</evidence>
<feature type="transmembrane region" description="Helical" evidence="6">
    <location>
        <begin position="21"/>
        <end position="46"/>
    </location>
</feature>
<evidence type="ECO:0000313" key="8">
    <source>
        <dbReference type="Proteomes" id="UP000309566"/>
    </source>
</evidence>
<dbReference type="AlphaFoldDB" id="A0A4S2CRR8"/>
<evidence type="ECO:0000256" key="5">
    <source>
        <dbReference type="ARBA" id="ARBA00023136"/>
    </source>
</evidence>
<dbReference type="PANTHER" id="PTHR30250:SF11">
    <property type="entry name" value="O-ANTIGEN TRANSPORTER-RELATED"/>
    <property type="match status" value="1"/>
</dbReference>
<feature type="transmembrane region" description="Helical" evidence="6">
    <location>
        <begin position="325"/>
        <end position="347"/>
    </location>
</feature>
<name>A0A4S2CRR8_9BACE</name>
<sequence length="458" mass="52969">MRSNRMFTFFMYSRYNNLFKGVSWVVASSIIGSVLQFLLIFVLLNFYKQEEFGLWASVTSIAAVIVTGDFGIVNVLRNIISREILNGSKGIAISKQYFYSALIFFMCLAILLSIILLFISSYIPFEHLFKTDNEYLRQQGRAIFLIIQFIFLFNIPFSIGIPLFFSFGESKLYSIVNSVKSIVAFMIVLCLSINKIHITSVAVAYFTSNLLISLLGTLYFIYKRKWFTYSFNWWDCYHKIREMLTIGVKFLSIQLFSSFLQNVLTIYAGSMVGLGVAANINVVQKIFSFFGGIYQSAFNPLWSELASAFQKRNYDWCWSLLKKSVCITITFFSFVVIIVSVLGDFFMKFIAGNEFKSNVFMFILVGILFSIRIVFDNVSLLQNATNKLNTIIYGYSIMFVYVLIVIPWLVQQYGIELMILNLIFMWGLFIVLAYWDLRKIINNRKNIENSCLLNKEEL</sequence>
<gene>
    <name evidence="7" type="ORF">E5353_14405</name>
</gene>
<comment type="subcellular location">
    <subcellularLocation>
        <location evidence="1">Cell membrane</location>
        <topology evidence="1">Multi-pass membrane protein</topology>
    </subcellularLocation>
</comment>
<feature type="transmembrane region" description="Helical" evidence="6">
    <location>
        <begin position="172"/>
        <end position="196"/>
    </location>
</feature>
<feature type="transmembrane region" description="Helical" evidence="6">
    <location>
        <begin position="52"/>
        <end position="76"/>
    </location>
</feature>
<proteinExistence type="predicted"/>
<evidence type="ECO:0000256" key="6">
    <source>
        <dbReference type="SAM" id="Phobius"/>
    </source>
</evidence>